<sequence>MAAGHDGILPGRGASFDAKRCFPHTEKAIRDAPSRFLAPMIGPRGDAAEVCEESDR</sequence>
<proteinExistence type="predicted"/>
<dbReference type="Proteomes" id="UP000576393">
    <property type="component" value="Unassembled WGS sequence"/>
</dbReference>
<reference evidence="1 2" key="1">
    <citation type="submission" date="2020-07" db="EMBL/GenBank/DDBJ databases">
        <title>Sequencing the genomes of 1000 actinobacteria strains.</title>
        <authorList>
            <person name="Klenk H.-P."/>
        </authorList>
    </citation>
    <scope>NUCLEOTIDE SEQUENCE [LARGE SCALE GENOMIC DNA]</scope>
    <source>
        <strain evidence="1 2">DSM 45763</strain>
    </source>
</reference>
<evidence type="ECO:0000313" key="1">
    <source>
        <dbReference type="EMBL" id="NYF38391.1"/>
    </source>
</evidence>
<comment type="caution">
    <text evidence="1">The sequence shown here is derived from an EMBL/GenBank/DDBJ whole genome shotgun (WGS) entry which is preliminary data.</text>
</comment>
<organism evidence="1 2">
    <name type="scientific">Streptosporangium sandarakinum</name>
    <dbReference type="NCBI Taxonomy" id="1260955"/>
    <lineage>
        <taxon>Bacteria</taxon>
        <taxon>Bacillati</taxon>
        <taxon>Actinomycetota</taxon>
        <taxon>Actinomycetes</taxon>
        <taxon>Streptosporangiales</taxon>
        <taxon>Streptosporangiaceae</taxon>
        <taxon>Streptosporangium</taxon>
    </lineage>
</organism>
<dbReference type="AlphaFoldDB" id="A0A852UXB6"/>
<dbReference type="EMBL" id="JACCCO010000001">
    <property type="protein sequence ID" value="NYF38391.1"/>
    <property type="molecule type" value="Genomic_DNA"/>
</dbReference>
<accession>A0A852UXB6</accession>
<gene>
    <name evidence="1" type="ORF">HDA43_000550</name>
</gene>
<evidence type="ECO:0000313" key="2">
    <source>
        <dbReference type="Proteomes" id="UP000576393"/>
    </source>
</evidence>
<name>A0A852UXB6_9ACTN</name>
<keyword evidence="2" id="KW-1185">Reference proteome</keyword>
<protein>
    <submittedName>
        <fullName evidence="1">Uncharacterized protein</fullName>
    </submittedName>
</protein>